<evidence type="ECO:0000259" key="4">
    <source>
        <dbReference type="Pfam" id="PF09362"/>
    </source>
</evidence>
<dbReference type="PANTHER" id="PTHR43662:SF3">
    <property type="entry name" value="DOMAIN PROTEIN, PUTATIVE (AFU_ORTHOLOGUE AFUA_6G11970)-RELATED"/>
    <property type="match status" value="1"/>
</dbReference>
<accession>A0ABP6R497</accession>
<keyword evidence="2" id="KW-1133">Transmembrane helix</keyword>
<feature type="compositionally biased region" description="Gly residues" evidence="1">
    <location>
        <begin position="177"/>
        <end position="214"/>
    </location>
</feature>
<feature type="domain" description="DUF1996" evidence="4">
    <location>
        <begin position="265"/>
        <end position="496"/>
    </location>
</feature>
<feature type="signal peptide" evidence="3">
    <location>
        <begin position="1"/>
        <end position="29"/>
    </location>
</feature>
<feature type="compositionally biased region" description="Gly residues" evidence="1">
    <location>
        <begin position="575"/>
        <end position="608"/>
    </location>
</feature>
<name>A0ABP6R497_9ACTN</name>
<evidence type="ECO:0000256" key="2">
    <source>
        <dbReference type="SAM" id="Phobius"/>
    </source>
</evidence>
<evidence type="ECO:0000313" key="5">
    <source>
        <dbReference type="EMBL" id="GAA3263320.1"/>
    </source>
</evidence>
<dbReference type="EMBL" id="BAAAUW010000013">
    <property type="protein sequence ID" value="GAA3263320.1"/>
    <property type="molecule type" value="Genomic_DNA"/>
</dbReference>
<dbReference type="Pfam" id="PF09362">
    <property type="entry name" value="DUF1996"/>
    <property type="match status" value="1"/>
</dbReference>
<feature type="region of interest" description="Disordered" evidence="1">
    <location>
        <begin position="527"/>
        <end position="682"/>
    </location>
</feature>
<gene>
    <name evidence="5" type="ORF">GCM10010469_31910</name>
</gene>
<evidence type="ECO:0000256" key="1">
    <source>
        <dbReference type="SAM" id="MobiDB-lite"/>
    </source>
</evidence>
<feature type="region of interest" description="Disordered" evidence="1">
    <location>
        <begin position="146"/>
        <end position="247"/>
    </location>
</feature>
<reference evidence="6" key="1">
    <citation type="journal article" date="2019" name="Int. J. Syst. Evol. Microbiol.">
        <title>The Global Catalogue of Microorganisms (GCM) 10K type strain sequencing project: providing services to taxonomists for standard genome sequencing and annotation.</title>
        <authorList>
            <consortium name="The Broad Institute Genomics Platform"/>
            <consortium name="The Broad Institute Genome Sequencing Center for Infectious Disease"/>
            <person name="Wu L."/>
            <person name="Ma J."/>
        </authorList>
    </citation>
    <scope>NUCLEOTIDE SEQUENCE [LARGE SCALE GENOMIC DNA]</scope>
    <source>
        <strain evidence="6">JCM 9381</strain>
    </source>
</reference>
<feature type="transmembrane region" description="Helical" evidence="2">
    <location>
        <begin position="691"/>
        <end position="708"/>
    </location>
</feature>
<feature type="compositionally biased region" description="Basic and acidic residues" evidence="1">
    <location>
        <begin position="629"/>
        <end position="651"/>
    </location>
</feature>
<feature type="chain" id="PRO_5045158523" description="DUF1996 domain-containing protein" evidence="3">
    <location>
        <begin position="30"/>
        <end position="715"/>
    </location>
</feature>
<protein>
    <recommendedName>
        <fullName evidence="4">DUF1996 domain-containing protein</fullName>
    </recommendedName>
</protein>
<comment type="caution">
    <text evidence="5">The sequence shown here is derived from an EMBL/GenBank/DDBJ whole genome shotgun (WGS) entry which is preliminary data.</text>
</comment>
<organism evidence="5 6">
    <name type="scientific">Streptomyces labedae</name>
    <dbReference type="NCBI Taxonomy" id="285569"/>
    <lineage>
        <taxon>Bacteria</taxon>
        <taxon>Bacillati</taxon>
        <taxon>Actinomycetota</taxon>
        <taxon>Actinomycetes</taxon>
        <taxon>Kitasatosporales</taxon>
        <taxon>Streptomycetaceae</taxon>
        <taxon>Streptomyces</taxon>
    </lineage>
</organism>
<keyword evidence="3" id="KW-0732">Signal</keyword>
<keyword evidence="6" id="KW-1185">Reference proteome</keyword>
<sequence>MARNTRRRPKQRATLAAFALILGGGGMMAANVYASATDGGTSDAQVLSGAATIDCPDVATQLTEVPDQARAEVDKELANLDAQIAEAYKRLGESGDAIRQDPGFAENAIAGPLKDKRAAVLARIGAAVEKAGAERPQGLDDLASCAVRDSGNAPAPEEGGGEQAGDGQGQDQQNGDGQQGGEGQQDGGDQQGGQDQGDQQGGQDQGGGNGGQAGNGPVPGDYVSIESVQPNVDTPEPSGDASTGTFASECGVNENGLFNSDNVIAAPGVSNGAHHFHDYIGNQATNAFVSDEELTRAQTSCEDQRDRSSYYWPVLRLQNGTEERDAQSPGGGIEGNAGEIVTPKDVTLTFVGNPKAKVTAMPRLLRIITGDAKSFVNGPANANASWSCTGFEDRQLKDKYPLCPEGSDVVRSFAFQSCWDGRNIDSANHRTHMAFTDAEGNCPSGFQPIPQLVQRIVYDVDAPSLEDGGKTVPLFAVDSFPEQLHKPITDHGDFINVFEEDLMNEMVACINEGRTCGAGAGGGDDGNGGGDNGGDDGNAGGDNGNGGGDNGGDDGNGGGDNGAEQPTATPDDPGQGNGGGQDDGNQGGGQDDGNQDGGQNDGDQGGGQEPPVATEEPADDKGAAQPDVKISDPADAGGKDDAQGGADKGEGGDDGGQAAQAAQVPGSLPELEDNTQAQGAGGSLAETGAQMWPAAIGGVLVIFGFFVLRSVRRNA</sequence>
<keyword evidence="2" id="KW-0472">Membrane</keyword>
<dbReference type="InterPro" id="IPR018535">
    <property type="entry name" value="DUF1996"/>
</dbReference>
<dbReference type="Proteomes" id="UP001500728">
    <property type="component" value="Unassembled WGS sequence"/>
</dbReference>
<proteinExistence type="predicted"/>
<feature type="compositionally biased region" description="Gly residues" evidence="1">
    <location>
        <begin position="527"/>
        <end position="561"/>
    </location>
</feature>
<evidence type="ECO:0000256" key="3">
    <source>
        <dbReference type="SAM" id="SignalP"/>
    </source>
</evidence>
<dbReference type="PANTHER" id="PTHR43662">
    <property type="match status" value="1"/>
</dbReference>
<evidence type="ECO:0000313" key="6">
    <source>
        <dbReference type="Proteomes" id="UP001500728"/>
    </source>
</evidence>
<keyword evidence="2" id="KW-0812">Transmembrane</keyword>